<dbReference type="EMBL" id="CAJJDP010000118">
    <property type="protein sequence ID" value="CAD8199188.1"/>
    <property type="molecule type" value="Genomic_DNA"/>
</dbReference>
<gene>
    <name evidence="1" type="ORF">POCTA_138.1.T1180204</name>
</gene>
<protein>
    <submittedName>
        <fullName evidence="1">Uncharacterized protein</fullName>
    </submittedName>
</protein>
<accession>A0A8S1XE32</accession>
<evidence type="ECO:0000313" key="1">
    <source>
        <dbReference type="EMBL" id="CAD8199188.1"/>
    </source>
</evidence>
<reference evidence="1" key="1">
    <citation type="submission" date="2021-01" db="EMBL/GenBank/DDBJ databases">
        <authorList>
            <consortium name="Genoscope - CEA"/>
            <person name="William W."/>
        </authorList>
    </citation>
    <scope>NUCLEOTIDE SEQUENCE</scope>
</reference>
<proteinExistence type="predicted"/>
<evidence type="ECO:0000313" key="2">
    <source>
        <dbReference type="Proteomes" id="UP000683925"/>
    </source>
</evidence>
<sequence length="104" mass="12208">MVVEFPIYSDKQVFKQSTQLNLNVSNQLVFLFFHQSNIISRSFELKDQLISGDHGKFCTSCRPRRLHILALYLINSSFQRKILVKIDKIFILVKVEKYSVNNPM</sequence>
<dbReference type="Proteomes" id="UP000683925">
    <property type="component" value="Unassembled WGS sequence"/>
</dbReference>
<comment type="caution">
    <text evidence="1">The sequence shown here is derived from an EMBL/GenBank/DDBJ whole genome shotgun (WGS) entry which is preliminary data.</text>
</comment>
<dbReference type="AlphaFoldDB" id="A0A8S1XE32"/>
<organism evidence="1 2">
    <name type="scientific">Paramecium octaurelia</name>
    <dbReference type="NCBI Taxonomy" id="43137"/>
    <lineage>
        <taxon>Eukaryota</taxon>
        <taxon>Sar</taxon>
        <taxon>Alveolata</taxon>
        <taxon>Ciliophora</taxon>
        <taxon>Intramacronucleata</taxon>
        <taxon>Oligohymenophorea</taxon>
        <taxon>Peniculida</taxon>
        <taxon>Parameciidae</taxon>
        <taxon>Paramecium</taxon>
    </lineage>
</organism>
<keyword evidence="2" id="KW-1185">Reference proteome</keyword>
<name>A0A8S1XE32_PAROT</name>